<protein>
    <submittedName>
        <fullName evidence="1">Uncharacterized protein</fullName>
    </submittedName>
</protein>
<gene>
    <name evidence="1" type="ORF">TCIL3000_7_2090</name>
</gene>
<accession>G0UPT8</accession>
<dbReference type="AlphaFoldDB" id="G0UPT8"/>
<evidence type="ECO:0000313" key="1">
    <source>
        <dbReference type="EMBL" id="CCC91399.1"/>
    </source>
</evidence>
<dbReference type="EMBL" id="HE575320">
    <property type="protein sequence ID" value="CCC91399.1"/>
    <property type="molecule type" value="Genomic_DNA"/>
</dbReference>
<proteinExistence type="predicted"/>
<dbReference type="VEuPathDB" id="TriTrypDB:TcIL3000_7_2090"/>
<sequence length="407" mass="45344">MLRKRYRPLDTAEERSVGVEQSLHVGLLHDEQSYCFRWPEAPLTSMLRRSDPSLALGMQSGTNLTAQPPVVLPQTPKLSHVATEHGKIDLFNSFSLVNPAISFSSLSNPPTVNDVVLQRAKRHNAAPPTASVDDNIFTFSATQLKELELSGVFNAFREAYYVSSASTKIPEDELIKRTAIMKMEEEIVNLEWRASQEAEKTSPAIKRILQLTVAVPFKGSIEGVGDSVEQVELKWKRALYDLWIKWRIEPMGTMEPSGQSNSSLWGFPLMPGFVTPESSKEYFMNVATSTTNAVRGTKVSDNIGSGFGRETSLSSAPGRRGAYGYLRWRIDLYEPRLRAVSEGANEHRLSGPSGLMGVEDVKRLIENKLPSALSDVRLGGRVDPLDAFALEDIRTDVVTWRQWLAYV</sequence>
<name>G0UPT8_TRYCI</name>
<organism evidence="1">
    <name type="scientific">Trypanosoma congolense (strain IL3000)</name>
    <dbReference type="NCBI Taxonomy" id="1068625"/>
    <lineage>
        <taxon>Eukaryota</taxon>
        <taxon>Discoba</taxon>
        <taxon>Euglenozoa</taxon>
        <taxon>Kinetoplastea</taxon>
        <taxon>Metakinetoplastina</taxon>
        <taxon>Trypanosomatida</taxon>
        <taxon>Trypanosomatidae</taxon>
        <taxon>Trypanosoma</taxon>
        <taxon>Nannomonas</taxon>
    </lineage>
</organism>
<reference evidence="1" key="1">
    <citation type="journal article" date="2012" name="Proc. Natl. Acad. Sci. U.S.A.">
        <title>Antigenic diversity is generated by distinct evolutionary mechanisms in African trypanosome species.</title>
        <authorList>
            <person name="Jackson A.P."/>
            <person name="Berry A."/>
            <person name="Aslett M."/>
            <person name="Allison H.C."/>
            <person name="Burton P."/>
            <person name="Vavrova-Anderson J."/>
            <person name="Brown R."/>
            <person name="Browne H."/>
            <person name="Corton N."/>
            <person name="Hauser H."/>
            <person name="Gamble J."/>
            <person name="Gilderthorp R."/>
            <person name="Marcello L."/>
            <person name="McQuillan J."/>
            <person name="Otto T.D."/>
            <person name="Quail M.A."/>
            <person name="Sanders M.J."/>
            <person name="van Tonder A."/>
            <person name="Ginger M.L."/>
            <person name="Field M.C."/>
            <person name="Barry J.D."/>
            <person name="Hertz-Fowler C."/>
            <person name="Berriman M."/>
        </authorList>
    </citation>
    <scope>NUCLEOTIDE SEQUENCE</scope>
    <source>
        <strain evidence="1">IL3000</strain>
    </source>
</reference>